<dbReference type="GO" id="GO:0017083">
    <property type="term" value="F:4-galactosyl-N-acetylglucosaminide 3-alpha-L-fucosyltransferase activity"/>
    <property type="evidence" value="ECO:0007669"/>
    <property type="project" value="UniProtKB-EC"/>
</dbReference>
<organism evidence="23 24">
    <name type="scientific">Lynx pardinus</name>
    <name type="common">Iberian lynx</name>
    <name type="synonym">Felis pardina</name>
    <dbReference type="NCBI Taxonomy" id="191816"/>
    <lineage>
        <taxon>Eukaryota</taxon>
        <taxon>Metazoa</taxon>
        <taxon>Chordata</taxon>
        <taxon>Craniata</taxon>
        <taxon>Vertebrata</taxon>
        <taxon>Euteleostomi</taxon>
        <taxon>Mammalia</taxon>
        <taxon>Eutheria</taxon>
        <taxon>Laurasiatheria</taxon>
        <taxon>Carnivora</taxon>
        <taxon>Feliformia</taxon>
        <taxon>Felidae</taxon>
        <taxon>Felinae</taxon>
        <taxon>Lynx</taxon>
    </lineage>
</organism>
<comment type="catalytic activity">
    <reaction evidence="16">
        <text>an alpha-Neu5Ac-(2-&gt;3)-beta-D-Gal-(1-&gt;3)-D-GlcNAc derivative + GDP-beta-L-fucose = an alpha-Neu5Ac-(2-&gt;3)-beta-D-Gal-(1-&gt;3)-[alpha-L-Fuc-(1-&gt;4)]-beta-D-GlcNAc derivative + GDP + H(+)</text>
        <dbReference type="Rhea" id="RHEA:62904"/>
        <dbReference type="ChEBI" id="CHEBI:15378"/>
        <dbReference type="ChEBI" id="CHEBI:57273"/>
        <dbReference type="ChEBI" id="CHEBI:58189"/>
        <dbReference type="ChEBI" id="CHEBI:146021"/>
        <dbReference type="ChEBI" id="CHEBI:146022"/>
    </reaction>
    <physiologicalReaction direction="left-to-right" evidence="16">
        <dbReference type="Rhea" id="RHEA:62905"/>
    </physiologicalReaction>
</comment>
<keyword evidence="24" id="KW-1185">Reference proteome</keyword>
<proteinExistence type="inferred from homology"/>
<keyword evidence="4 19" id="KW-0328">Glycosyltransferase</keyword>
<evidence type="ECO:0000256" key="8">
    <source>
        <dbReference type="ARBA" id="ARBA00022989"/>
    </source>
</evidence>
<keyword evidence="12" id="KW-0325">Glycoprotein</keyword>
<evidence type="ECO:0000256" key="16">
    <source>
        <dbReference type="ARBA" id="ARBA00036468"/>
    </source>
</evidence>
<keyword evidence="6 19" id="KW-0812">Transmembrane</keyword>
<dbReference type="InterPro" id="IPR031481">
    <property type="entry name" value="Glyco_tran_10_N"/>
</dbReference>
<dbReference type="InterPro" id="IPR001503">
    <property type="entry name" value="Glyco_trans_10"/>
</dbReference>
<evidence type="ECO:0000256" key="5">
    <source>
        <dbReference type="ARBA" id="ARBA00022679"/>
    </source>
</evidence>
<keyword evidence="5 19" id="KW-0808">Transferase</keyword>
<feature type="domain" description="Fucosyltransferase C-terminal" evidence="21">
    <location>
        <begin position="209"/>
        <end position="381"/>
    </location>
</feature>
<keyword evidence="8" id="KW-1133">Transmembrane helix</keyword>
<comment type="catalytic activity">
    <reaction evidence="17">
        <text>an N-acetyl-alpha-neuraminyl-(2-&gt;3)-beta-D-galactosyl-(1-&gt;4)-N-acetyl-beta-D-glucosaminyl derivative + GDP-beta-L-fucose = an alpha-Neu5Ac-(2-&gt;3)-beta-D-Gal-(1-&gt;4)-[alpha-L-Fuc-(1-&gt;3)]-beta-D-GlcNAc derivative + GDP + H(+)</text>
        <dbReference type="Rhea" id="RHEA:56076"/>
        <dbReference type="ChEBI" id="CHEBI:15378"/>
        <dbReference type="ChEBI" id="CHEBI:57273"/>
        <dbReference type="ChEBI" id="CHEBI:58189"/>
        <dbReference type="ChEBI" id="CHEBI:136545"/>
        <dbReference type="ChEBI" id="CHEBI:139509"/>
    </reaction>
    <physiologicalReaction direction="left-to-right" evidence="17">
        <dbReference type="Rhea" id="RHEA:56077"/>
    </physiologicalReaction>
</comment>
<protein>
    <recommendedName>
        <fullName evidence="19">Fucosyltransferase</fullName>
        <ecNumber evidence="19">2.4.1.-</ecNumber>
    </recommendedName>
</protein>
<dbReference type="UniPathway" id="UPA00378"/>
<comment type="pathway">
    <text evidence="2">Protein modification; protein glycosylation.</text>
</comment>
<evidence type="ECO:0000256" key="4">
    <source>
        <dbReference type="ARBA" id="ARBA00022676"/>
    </source>
</evidence>
<evidence type="ECO:0000256" key="9">
    <source>
        <dbReference type="ARBA" id="ARBA00023034"/>
    </source>
</evidence>
<evidence type="ECO:0000256" key="15">
    <source>
        <dbReference type="ARBA" id="ARBA00036273"/>
    </source>
</evidence>
<evidence type="ECO:0000256" key="10">
    <source>
        <dbReference type="ARBA" id="ARBA00023098"/>
    </source>
</evidence>
<dbReference type="GO" id="GO:0017060">
    <property type="term" value="F:3-galactosyl-N-acetylglucosaminide 4-alpha-L-fucosyltransferase activity"/>
    <property type="evidence" value="ECO:0007669"/>
    <property type="project" value="UniProtKB-EC"/>
</dbReference>
<evidence type="ECO:0000256" key="18">
    <source>
        <dbReference type="ARBA" id="ARBA00036928"/>
    </source>
</evidence>
<comment type="catalytic activity">
    <reaction evidence="13">
        <text>a beta-D-galactosyl-(1-&gt;4)-N-acetyl-beta-D-glucosaminyl derivative + GDP-beta-L-fucose = a beta-D-galactosyl-(1-&gt;4)-[alpha-L-fucosyl-(1-&gt;3)]-N-acetyl-beta-D-glucosaminyl derivative + GDP + H(+)</text>
        <dbReference type="Rhea" id="RHEA:14257"/>
        <dbReference type="ChEBI" id="CHEBI:15378"/>
        <dbReference type="ChEBI" id="CHEBI:57273"/>
        <dbReference type="ChEBI" id="CHEBI:58189"/>
        <dbReference type="ChEBI" id="CHEBI:133507"/>
        <dbReference type="ChEBI" id="CHEBI:137941"/>
        <dbReference type="EC" id="2.4.1.152"/>
    </reaction>
    <physiologicalReaction direction="left-to-right" evidence="13">
        <dbReference type="Rhea" id="RHEA:14258"/>
    </physiologicalReaction>
</comment>
<comment type="subcellular location">
    <subcellularLocation>
        <location evidence="1 19">Golgi apparatus</location>
        <location evidence="1 19">Golgi stack membrane</location>
        <topology evidence="1 19">Single-pass type II membrane protein</topology>
    </subcellularLocation>
</comment>
<evidence type="ECO:0000256" key="14">
    <source>
        <dbReference type="ARBA" id="ARBA00036052"/>
    </source>
</evidence>
<evidence type="ECO:0000256" key="19">
    <source>
        <dbReference type="RuleBase" id="RU003832"/>
    </source>
</evidence>
<evidence type="ECO:0000259" key="22">
    <source>
        <dbReference type="Pfam" id="PF17039"/>
    </source>
</evidence>
<keyword evidence="10" id="KW-0443">Lipid metabolism</keyword>
<dbReference type="Gene3D" id="3.40.50.11660">
    <property type="entry name" value="Glycosyl transferase family 10, C-terminal domain"/>
    <property type="match status" value="1"/>
</dbReference>
<dbReference type="Proteomes" id="UP000386466">
    <property type="component" value="Unassembled WGS sequence"/>
</dbReference>
<accession>A0A485PMH9</accession>
<evidence type="ECO:0000256" key="2">
    <source>
        <dbReference type="ARBA" id="ARBA00004922"/>
    </source>
</evidence>
<comment type="catalytic activity">
    <reaction evidence="14">
        <text>an alpha-Neu5Ac-(2-&gt;3)-beta-D-Gal-(1-&gt;4)-beta-D-GlcNAc-(1-&gt;3)-beta-D-Gal-(1-&gt;4)-[alpha-L-Fuc-(1-&gt;3)]-beta-D-GlcNAc derivative + GDP-beta-L-fucose = an alpha-Neu5Ac-(2-&gt;3)-beta-D-Gal-(1-&gt;4)-[alpha-L-Fuc-(1-&gt;3)]-beta-D-GlcNAc-(1-&gt;3)-beta-D-Gal-(1-&gt;4)-[alpha-L-Fuc-(1-&gt;3)]-beta-D-GlcNAc derivative + GDP + H(+)</text>
        <dbReference type="Rhea" id="RHEA:52864"/>
        <dbReference type="ChEBI" id="CHEBI:15378"/>
        <dbReference type="ChEBI" id="CHEBI:57273"/>
        <dbReference type="ChEBI" id="CHEBI:58189"/>
        <dbReference type="ChEBI" id="CHEBI:145342"/>
        <dbReference type="ChEBI" id="CHEBI:145343"/>
    </reaction>
    <physiologicalReaction direction="left-to-right" evidence="14">
        <dbReference type="Rhea" id="RHEA:52865"/>
    </physiologicalReaction>
</comment>
<reference evidence="23 24" key="1">
    <citation type="submission" date="2019-01" db="EMBL/GenBank/DDBJ databases">
        <authorList>
            <person name="Alioto T."/>
            <person name="Alioto T."/>
        </authorList>
    </citation>
    <scope>NUCLEOTIDE SEQUENCE [LARGE SCALE GENOMIC DNA]</scope>
</reference>
<sequence length="383" mass="43967">MDALGWTKTRWPWQQCLLGLLLQLFLALCFFSYLRVSQDTPLWSARSGADAAEALDAAPNGSSGTVSSQGAPCPTPPGSSARAPLVLLLWTWPFNRPVPLSRCSELWPGTADCRLTADRSAYPQADAVLVHHREVSYDPRKQLPTSPRPPGQRWVWYSMESPSHCAQLKALDGYFNLTMSYRRDSDIFTPYGWLEPWPGQPASTVVNVSAKTELVAWVVSNWREDSARVRYYHLLKAHVQVDVYGRSHKPLPEKAMAQQLSRYKFYLAFENSLHPDYITEKLWRNALEAWAVPVVLGPSRSDYEQFLPPDAFIHVHDFQSAEELGRYLQALDKDHARYLSYFRWRETLRPRSFSWALMFCKACWRLQRDSTYQTVPSIAAWFT</sequence>
<evidence type="ECO:0000256" key="3">
    <source>
        <dbReference type="ARBA" id="ARBA00008919"/>
    </source>
</evidence>
<dbReference type="PANTHER" id="PTHR11929">
    <property type="entry name" value="ALPHA- 1,3 -FUCOSYLTRANSFERASE"/>
    <property type="match status" value="1"/>
</dbReference>
<evidence type="ECO:0000256" key="11">
    <source>
        <dbReference type="ARBA" id="ARBA00023136"/>
    </source>
</evidence>
<evidence type="ECO:0000313" key="23">
    <source>
        <dbReference type="EMBL" id="VFV46920.1"/>
    </source>
</evidence>
<dbReference type="FunFam" id="3.40.50.11660:FF:000001">
    <property type="entry name" value="alpha-(1,3)-fucosyltransferase 9"/>
    <property type="match status" value="1"/>
</dbReference>
<dbReference type="GO" id="GO:0032580">
    <property type="term" value="C:Golgi cisterna membrane"/>
    <property type="evidence" value="ECO:0007669"/>
    <property type="project" value="UniProtKB-SubCell"/>
</dbReference>
<gene>
    <name evidence="23" type="ORF">LYPA_23C022142</name>
</gene>
<evidence type="ECO:0000256" key="17">
    <source>
        <dbReference type="ARBA" id="ARBA00036481"/>
    </source>
</evidence>
<dbReference type="InterPro" id="IPR055270">
    <property type="entry name" value="Glyco_tran_10_C"/>
</dbReference>
<evidence type="ECO:0000256" key="13">
    <source>
        <dbReference type="ARBA" id="ARBA00029329"/>
    </source>
</evidence>
<feature type="compositionally biased region" description="Polar residues" evidence="20">
    <location>
        <begin position="60"/>
        <end position="70"/>
    </location>
</feature>
<keyword evidence="9 19" id="KW-0333">Golgi apparatus</keyword>
<dbReference type="InterPro" id="IPR038577">
    <property type="entry name" value="GT10-like_C_sf"/>
</dbReference>
<feature type="region of interest" description="Disordered" evidence="20">
    <location>
        <begin position="55"/>
        <end position="78"/>
    </location>
</feature>
<comment type="catalytic activity">
    <reaction evidence="18">
        <text>beta-D-galactosyl-(1-&gt;4)-N-acetyl-D-glucosamine + GDP-beta-L-fucose = beta-D-galactosyl-(1-&gt;4)-[alpha-L-fucosyl-(1-&gt;3)]-N-acetyl-D-glucosamine + GDP + H(+)</text>
        <dbReference type="Rhea" id="RHEA:62824"/>
        <dbReference type="ChEBI" id="CHEBI:15378"/>
        <dbReference type="ChEBI" id="CHEBI:57273"/>
        <dbReference type="ChEBI" id="CHEBI:58189"/>
        <dbReference type="ChEBI" id="CHEBI:60152"/>
        <dbReference type="ChEBI" id="CHEBI:62287"/>
    </reaction>
    <physiologicalReaction direction="left-to-right" evidence="18">
        <dbReference type="Rhea" id="RHEA:62825"/>
    </physiologicalReaction>
</comment>
<keyword evidence="7" id="KW-0735">Signal-anchor</keyword>
<evidence type="ECO:0000313" key="24">
    <source>
        <dbReference type="Proteomes" id="UP000386466"/>
    </source>
</evidence>
<dbReference type="GO" id="GO:0006629">
    <property type="term" value="P:lipid metabolic process"/>
    <property type="evidence" value="ECO:0007669"/>
    <property type="project" value="UniProtKB-KW"/>
</dbReference>
<evidence type="ECO:0000256" key="6">
    <source>
        <dbReference type="ARBA" id="ARBA00022692"/>
    </source>
</evidence>
<evidence type="ECO:0000256" key="12">
    <source>
        <dbReference type="ARBA" id="ARBA00023180"/>
    </source>
</evidence>
<evidence type="ECO:0000256" key="20">
    <source>
        <dbReference type="SAM" id="MobiDB-lite"/>
    </source>
</evidence>
<feature type="domain" description="Fucosyltransferase N-terminal" evidence="22">
    <location>
        <begin position="85"/>
        <end position="192"/>
    </location>
</feature>
<keyword evidence="11" id="KW-0472">Membrane</keyword>
<dbReference type="SUPFAM" id="SSF53756">
    <property type="entry name" value="UDP-Glycosyltransferase/glycogen phosphorylase"/>
    <property type="match status" value="1"/>
</dbReference>
<name>A0A485PMH9_LYNPA</name>
<dbReference type="EMBL" id="CAAGRJ010039714">
    <property type="protein sequence ID" value="VFV46920.1"/>
    <property type="molecule type" value="Genomic_DNA"/>
</dbReference>
<dbReference type="EC" id="2.4.1.-" evidence="19"/>
<evidence type="ECO:0000256" key="1">
    <source>
        <dbReference type="ARBA" id="ARBA00004447"/>
    </source>
</evidence>
<comment type="catalytic activity">
    <reaction evidence="15">
        <text>a beta-D-galactosyl-(1-&gt;3)-N-acetyl-beta-D-glucosaminyl derivative + GDP-beta-L-fucose = a beta-D-galactosyl-(1-&gt;3)-[alpha-L-fucosyl-(1-&gt;4)]-N-acetyl-beta-D-glucosaminyl derivative + GDP + H(+)</text>
        <dbReference type="Rhea" id="RHEA:23628"/>
        <dbReference type="ChEBI" id="CHEBI:15378"/>
        <dbReference type="ChEBI" id="CHEBI:57273"/>
        <dbReference type="ChEBI" id="CHEBI:58189"/>
        <dbReference type="ChEBI" id="CHEBI:133506"/>
        <dbReference type="ChEBI" id="CHEBI:140304"/>
        <dbReference type="EC" id="2.4.1.65"/>
    </reaction>
    <physiologicalReaction direction="left-to-right" evidence="15">
        <dbReference type="Rhea" id="RHEA:23629"/>
    </physiologicalReaction>
</comment>
<dbReference type="Pfam" id="PF17039">
    <property type="entry name" value="Glyco_tran_10_N"/>
    <property type="match status" value="1"/>
</dbReference>
<dbReference type="Pfam" id="PF00852">
    <property type="entry name" value="Glyco_transf_10"/>
    <property type="match status" value="1"/>
</dbReference>
<evidence type="ECO:0000256" key="7">
    <source>
        <dbReference type="ARBA" id="ARBA00022968"/>
    </source>
</evidence>
<comment type="similarity">
    <text evidence="3 19">Belongs to the glycosyltransferase 10 family.</text>
</comment>
<dbReference type="AlphaFoldDB" id="A0A485PMH9"/>
<evidence type="ECO:0000259" key="21">
    <source>
        <dbReference type="Pfam" id="PF00852"/>
    </source>
</evidence>
<dbReference type="PANTHER" id="PTHR11929:SF11">
    <property type="entry name" value="4-GALACTOSYL-N-ACETYLGLUCOSAMINIDE 3-ALPHA-L-FUCOSYLTRANSFERASE FUT5"/>
    <property type="match status" value="1"/>
</dbReference>